<gene>
    <name evidence="2" type="ORF">CHS0354_038395</name>
</gene>
<protein>
    <submittedName>
        <fullName evidence="2">Uncharacterized protein</fullName>
    </submittedName>
</protein>
<reference evidence="2" key="1">
    <citation type="journal article" date="2021" name="Genome Biol. Evol.">
        <title>A High-Quality Reference Genome for a Parasitic Bivalve with Doubly Uniparental Inheritance (Bivalvia: Unionida).</title>
        <authorList>
            <person name="Smith C.H."/>
        </authorList>
    </citation>
    <scope>NUCLEOTIDE SEQUENCE</scope>
    <source>
        <strain evidence="2">CHS0354</strain>
    </source>
</reference>
<evidence type="ECO:0000313" key="3">
    <source>
        <dbReference type="Proteomes" id="UP001195483"/>
    </source>
</evidence>
<feature type="region of interest" description="Disordered" evidence="1">
    <location>
        <begin position="53"/>
        <end position="130"/>
    </location>
</feature>
<dbReference type="AlphaFoldDB" id="A0AAE0S635"/>
<dbReference type="Proteomes" id="UP001195483">
    <property type="component" value="Unassembled WGS sequence"/>
</dbReference>
<evidence type="ECO:0000256" key="1">
    <source>
        <dbReference type="SAM" id="MobiDB-lite"/>
    </source>
</evidence>
<keyword evidence="3" id="KW-1185">Reference proteome</keyword>
<organism evidence="2 3">
    <name type="scientific">Potamilus streckersoni</name>
    <dbReference type="NCBI Taxonomy" id="2493646"/>
    <lineage>
        <taxon>Eukaryota</taxon>
        <taxon>Metazoa</taxon>
        <taxon>Spiralia</taxon>
        <taxon>Lophotrochozoa</taxon>
        <taxon>Mollusca</taxon>
        <taxon>Bivalvia</taxon>
        <taxon>Autobranchia</taxon>
        <taxon>Heteroconchia</taxon>
        <taxon>Palaeoheterodonta</taxon>
        <taxon>Unionida</taxon>
        <taxon>Unionoidea</taxon>
        <taxon>Unionidae</taxon>
        <taxon>Ambleminae</taxon>
        <taxon>Lampsilini</taxon>
        <taxon>Potamilus</taxon>
    </lineage>
</organism>
<proteinExistence type="predicted"/>
<name>A0AAE0S635_9BIVA</name>
<feature type="compositionally biased region" description="Polar residues" evidence="1">
    <location>
        <begin position="53"/>
        <end position="69"/>
    </location>
</feature>
<reference evidence="2" key="3">
    <citation type="submission" date="2023-05" db="EMBL/GenBank/DDBJ databases">
        <authorList>
            <person name="Smith C.H."/>
        </authorList>
    </citation>
    <scope>NUCLEOTIDE SEQUENCE</scope>
    <source>
        <strain evidence="2">CHS0354</strain>
        <tissue evidence="2">Mantle</tissue>
    </source>
</reference>
<reference evidence="2" key="2">
    <citation type="journal article" date="2021" name="Genome Biol. Evol.">
        <title>Developing a high-quality reference genome for a parasitic bivalve with doubly uniparental inheritance (Bivalvia: Unionida).</title>
        <authorList>
            <person name="Smith C.H."/>
        </authorList>
    </citation>
    <scope>NUCLEOTIDE SEQUENCE</scope>
    <source>
        <strain evidence="2">CHS0354</strain>
        <tissue evidence="2">Mantle</tissue>
    </source>
</reference>
<sequence length="130" mass="14507">MECFADYWRKSLSIAHEKRNTIIIWEDKATRGKYSRQDGIEECRNIGDIRPTQNKSECPVRSNQKGNKVTTTTATTMGQSRNKEESGEDTWVKQEAAARKHGANGIPPKPGGCSTTRQRGQPKTKAAEAL</sequence>
<dbReference type="EMBL" id="JAEAOA010002240">
    <property type="protein sequence ID" value="KAK3585864.1"/>
    <property type="molecule type" value="Genomic_DNA"/>
</dbReference>
<comment type="caution">
    <text evidence="2">The sequence shown here is derived from an EMBL/GenBank/DDBJ whole genome shotgun (WGS) entry which is preliminary data.</text>
</comment>
<accession>A0AAE0S635</accession>
<evidence type="ECO:0000313" key="2">
    <source>
        <dbReference type="EMBL" id="KAK3585864.1"/>
    </source>
</evidence>
<feature type="compositionally biased region" description="Basic and acidic residues" evidence="1">
    <location>
        <begin position="81"/>
        <end position="98"/>
    </location>
</feature>